<feature type="transmembrane region" description="Helical" evidence="1">
    <location>
        <begin position="68"/>
        <end position="91"/>
    </location>
</feature>
<keyword evidence="3" id="KW-1185">Reference proteome</keyword>
<dbReference type="OrthoDB" id="8442667at2"/>
<name>A0A2N9W094_9HYPH</name>
<protein>
    <submittedName>
        <fullName evidence="2">Uncharacterized protein</fullName>
    </submittedName>
</protein>
<dbReference type="Proteomes" id="UP000232163">
    <property type="component" value="Unassembled WGS sequence"/>
</dbReference>
<dbReference type="EMBL" id="MZMT01000023">
    <property type="protein sequence ID" value="PIO45162.1"/>
    <property type="molecule type" value="Genomic_DNA"/>
</dbReference>
<evidence type="ECO:0000256" key="1">
    <source>
        <dbReference type="SAM" id="Phobius"/>
    </source>
</evidence>
<evidence type="ECO:0000313" key="2">
    <source>
        <dbReference type="EMBL" id="PIO45162.1"/>
    </source>
</evidence>
<reference evidence="2 3" key="1">
    <citation type="journal article" date="2017" name="Int J Environ Stud">
        <title>Does the Miocene-Pliocene relict legume Oxytropis triphylla form nitrogen-fixing nodules with a combination of bacterial strains?</title>
        <authorList>
            <person name="Safronova V."/>
            <person name="Belimov A."/>
            <person name="Sazanova A."/>
            <person name="Kuznetsova I."/>
            <person name="Popova J."/>
            <person name="Andronov E."/>
            <person name="Verkhozina A."/>
            <person name="Tikhonovich I."/>
        </authorList>
    </citation>
    <scope>NUCLEOTIDE SEQUENCE [LARGE SCALE GENOMIC DNA]</scope>
    <source>
        <strain evidence="2 3">Tri-38</strain>
    </source>
</reference>
<keyword evidence="1" id="KW-1133">Transmembrane helix</keyword>
<keyword evidence="1" id="KW-0812">Transmembrane</keyword>
<organism evidence="2 3">
    <name type="scientific">Phyllobacterium zundukense</name>
    <dbReference type="NCBI Taxonomy" id="1867719"/>
    <lineage>
        <taxon>Bacteria</taxon>
        <taxon>Pseudomonadati</taxon>
        <taxon>Pseudomonadota</taxon>
        <taxon>Alphaproteobacteria</taxon>
        <taxon>Hyphomicrobiales</taxon>
        <taxon>Phyllobacteriaceae</taxon>
        <taxon>Phyllobacterium</taxon>
    </lineage>
</organism>
<comment type="caution">
    <text evidence="2">The sequence shown here is derived from an EMBL/GenBank/DDBJ whole genome shotgun (WGS) entry which is preliminary data.</text>
</comment>
<dbReference type="RefSeq" id="WP_099997901.1">
    <property type="nucleotide sequence ID" value="NZ_CP017940.1"/>
</dbReference>
<dbReference type="KEGG" id="pht:BLM14_02200"/>
<evidence type="ECO:0000313" key="3">
    <source>
        <dbReference type="Proteomes" id="UP000232163"/>
    </source>
</evidence>
<gene>
    <name evidence="2" type="ORF">B5P45_08960</name>
</gene>
<accession>A0A2N9W094</accession>
<keyword evidence="1" id="KW-0472">Membrane</keyword>
<proteinExistence type="predicted"/>
<sequence length="94" mass="10093">MIVQTAAKNVTNFFTAQPFDKGMAEEACFETILPADSVAAPAPRPSPDDDGIAILQSRDNAQGRMPGFGYWLLIALVAVSVFWISGGHTLLTPR</sequence>
<dbReference type="AlphaFoldDB" id="A0A2N9W094"/>